<organism evidence="2 3">
    <name type="scientific">Achromobacter denitrificans</name>
    <name type="common">Alcaligenes denitrificans</name>
    <dbReference type="NCBI Taxonomy" id="32002"/>
    <lineage>
        <taxon>Bacteria</taxon>
        <taxon>Pseudomonadati</taxon>
        <taxon>Pseudomonadota</taxon>
        <taxon>Betaproteobacteria</taxon>
        <taxon>Burkholderiales</taxon>
        <taxon>Alcaligenaceae</taxon>
        <taxon>Achromobacter</taxon>
    </lineage>
</organism>
<evidence type="ECO:0000313" key="2">
    <source>
        <dbReference type="EMBL" id="QKQ46608.1"/>
    </source>
</evidence>
<protein>
    <recommendedName>
        <fullName evidence="1">Immunity protein 45 domain-containing protein</fullName>
    </recommendedName>
</protein>
<reference evidence="2 3" key="1">
    <citation type="submission" date="2020-05" db="EMBL/GenBank/DDBJ databases">
        <title>FDA dAtabase for Regulatory Grade micrObial Sequences (FDA-ARGOS): Supporting development and validation of Infectious Disease Dx tests.</title>
        <authorList>
            <person name="Sproer C."/>
            <person name="Gronow S."/>
            <person name="Severitt S."/>
            <person name="Schroder I."/>
            <person name="Tallon L."/>
            <person name="Sadzewicz L."/>
            <person name="Zhao X."/>
            <person name="Vavikolanu K."/>
            <person name="Mehta A."/>
            <person name="Aluvathingal J."/>
            <person name="Nadendla S."/>
            <person name="Myers T."/>
            <person name="Yan Y."/>
            <person name="Sichtig H."/>
        </authorList>
    </citation>
    <scope>NUCLEOTIDE SEQUENCE [LARGE SCALE GENOMIC DNA]</scope>
    <source>
        <strain evidence="2 3">FDAARGOS_787</strain>
    </source>
</reference>
<evidence type="ECO:0000313" key="3">
    <source>
        <dbReference type="Proteomes" id="UP000509782"/>
    </source>
</evidence>
<evidence type="ECO:0000259" key="1">
    <source>
        <dbReference type="Pfam" id="PF15572"/>
    </source>
</evidence>
<sequence length="101" mass="11565">MKLIDSRNNCISRGEILRVKGKYPYEELVDFMVFETMEKSNPYGLMVTSGYKAGLILVYLPKISNISGGLDKNWVVSNWKQWVYPDCDVSEVYLINGYAAK</sequence>
<dbReference type="RefSeq" id="WP_174716026.1">
    <property type="nucleotide sequence ID" value="NZ_CP054569.1"/>
</dbReference>
<dbReference type="Pfam" id="PF15572">
    <property type="entry name" value="Imm45"/>
    <property type="match status" value="1"/>
</dbReference>
<dbReference type="AlphaFoldDB" id="A0A6N0JIN0"/>
<feature type="domain" description="Immunity protein 45" evidence="1">
    <location>
        <begin position="7"/>
        <end position="93"/>
    </location>
</feature>
<gene>
    <name evidence="2" type="ORF">FOC81_07840</name>
</gene>
<dbReference type="EMBL" id="CP054569">
    <property type="protein sequence ID" value="QKQ46608.1"/>
    <property type="molecule type" value="Genomic_DNA"/>
</dbReference>
<proteinExistence type="predicted"/>
<name>A0A6N0JIN0_ACHDE</name>
<dbReference type="InterPro" id="IPR029077">
    <property type="entry name" value="Imm45"/>
</dbReference>
<accession>A0A6N0JIN0</accession>
<dbReference type="Proteomes" id="UP000509782">
    <property type="component" value="Chromosome"/>
</dbReference>